<comment type="subcellular location">
    <subcellularLocation>
        <location evidence="8">Cytoplasm</location>
    </subcellularLocation>
</comment>
<evidence type="ECO:0000256" key="6">
    <source>
        <dbReference type="ARBA" id="ARBA00022840"/>
    </source>
</evidence>
<comment type="pathway">
    <text evidence="8">Cofactor biosynthesis; coenzyme A biosynthesis; CoA from (R)-pantothenate: step 5/5.</text>
</comment>
<keyword evidence="7 8" id="KW-0173">Coenzyme A biosynthesis</keyword>
<evidence type="ECO:0000313" key="11">
    <source>
        <dbReference type="Proteomes" id="UP000052013"/>
    </source>
</evidence>
<evidence type="ECO:0000256" key="7">
    <source>
        <dbReference type="ARBA" id="ARBA00022993"/>
    </source>
</evidence>
<keyword evidence="2 8" id="KW-0963">Cytoplasm</keyword>
<gene>
    <name evidence="8" type="primary">coaE</name>
    <name evidence="10" type="ORF">FC85_GL001091</name>
</gene>
<dbReference type="FunFam" id="3.40.50.300:FF:000991">
    <property type="entry name" value="Dephospho-CoA kinase"/>
    <property type="match status" value="1"/>
</dbReference>
<dbReference type="Pfam" id="PF01121">
    <property type="entry name" value="CoaE"/>
    <property type="match status" value="1"/>
</dbReference>
<dbReference type="PROSITE" id="PS51219">
    <property type="entry name" value="DPCK"/>
    <property type="match status" value="1"/>
</dbReference>
<accession>A0A0R1SDR9</accession>
<dbReference type="PANTHER" id="PTHR10695:SF46">
    <property type="entry name" value="BIFUNCTIONAL COENZYME A SYNTHASE-RELATED"/>
    <property type="match status" value="1"/>
</dbReference>
<dbReference type="AlphaFoldDB" id="A0A0R1SDR9"/>
<reference evidence="10 11" key="1">
    <citation type="journal article" date="2015" name="Genome Announc.">
        <title>Expanding the biotechnology potential of lactobacilli through comparative genomics of 213 strains and associated genera.</title>
        <authorList>
            <person name="Sun Z."/>
            <person name="Harris H.M."/>
            <person name="McCann A."/>
            <person name="Guo C."/>
            <person name="Argimon S."/>
            <person name="Zhang W."/>
            <person name="Yang X."/>
            <person name="Jeffery I.B."/>
            <person name="Cooney J.C."/>
            <person name="Kagawa T.F."/>
            <person name="Liu W."/>
            <person name="Song Y."/>
            <person name="Salvetti E."/>
            <person name="Wrobel A."/>
            <person name="Rasinkangas P."/>
            <person name="Parkhill J."/>
            <person name="Rea M.C."/>
            <person name="O'Sullivan O."/>
            <person name="Ritari J."/>
            <person name="Douillard F.P."/>
            <person name="Paul Ross R."/>
            <person name="Yang R."/>
            <person name="Briner A.E."/>
            <person name="Felis G.E."/>
            <person name="de Vos W.M."/>
            <person name="Barrangou R."/>
            <person name="Klaenhammer T.R."/>
            <person name="Caufield P.W."/>
            <person name="Cui Y."/>
            <person name="Zhang H."/>
            <person name="O'Toole P.W."/>
        </authorList>
    </citation>
    <scope>NUCLEOTIDE SEQUENCE [LARGE SCALE GENOMIC DNA]</scope>
    <source>
        <strain evidence="10 11">DSM 14421</strain>
    </source>
</reference>
<evidence type="ECO:0000256" key="1">
    <source>
        <dbReference type="ARBA" id="ARBA00009018"/>
    </source>
</evidence>
<comment type="similarity">
    <text evidence="1 8">Belongs to the CoaE family.</text>
</comment>
<keyword evidence="5 8" id="KW-0418">Kinase</keyword>
<comment type="caution">
    <text evidence="10">The sequence shown here is derived from an EMBL/GenBank/DDBJ whole genome shotgun (WGS) entry which is preliminary data.</text>
</comment>
<evidence type="ECO:0000256" key="8">
    <source>
        <dbReference type="HAMAP-Rule" id="MF_00376"/>
    </source>
</evidence>
<keyword evidence="4 8" id="KW-0547">Nucleotide-binding</keyword>
<evidence type="ECO:0000256" key="2">
    <source>
        <dbReference type="ARBA" id="ARBA00022490"/>
    </source>
</evidence>
<dbReference type="InterPro" id="IPR001977">
    <property type="entry name" value="Depp_CoAkinase"/>
</dbReference>
<dbReference type="InterPro" id="IPR027417">
    <property type="entry name" value="P-loop_NTPase"/>
</dbReference>
<organism evidence="10 11">
    <name type="scientific">Lentilactobacillus diolivorans DSM 14421</name>
    <dbReference type="NCBI Taxonomy" id="1423739"/>
    <lineage>
        <taxon>Bacteria</taxon>
        <taxon>Bacillati</taxon>
        <taxon>Bacillota</taxon>
        <taxon>Bacilli</taxon>
        <taxon>Lactobacillales</taxon>
        <taxon>Lactobacillaceae</taxon>
        <taxon>Lentilactobacillus</taxon>
    </lineage>
</organism>
<dbReference type="SUPFAM" id="SSF52540">
    <property type="entry name" value="P-loop containing nucleoside triphosphate hydrolases"/>
    <property type="match status" value="1"/>
</dbReference>
<evidence type="ECO:0000256" key="3">
    <source>
        <dbReference type="ARBA" id="ARBA00022679"/>
    </source>
</evidence>
<comment type="catalytic activity">
    <reaction evidence="8">
        <text>3'-dephospho-CoA + ATP = ADP + CoA + H(+)</text>
        <dbReference type="Rhea" id="RHEA:18245"/>
        <dbReference type="ChEBI" id="CHEBI:15378"/>
        <dbReference type="ChEBI" id="CHEBI:30616"/>
        <dbReference type="ChEBI" id="CHEBI:57287"/>
        <dbReference type="ChEBI" id="CHEBI:57328"/>
        <dbReference type="ChEBI" id="CHEBI:456216"/>
        <dbReference type="EC" id="2.7.1.24"/>
    </reaction>
</comment>
<dbReference type="GO" id="GO:0005524">
    <property type="term" value="F:ATP binding"/>
    <property type="evidence" value="ECO:0007669"/>
    <property type="project" value="UniProtKB-UniRule"/>
</dbReference>
<dbReference type="UniPathway" id="UPA00241">
    <property type="reaction ID" value="UER00356"/>
</dbReference>
<dbReference type="EMBL" id="AZEY01000090">
    <property type="protein sequence ID" value="KRL64578.1"/>
    <property type="molecule type" value="Genomic_DNA"/>
</dbReference>
<evidence type="ECO:0000313" key="10">
    <source>
        <dbReference type="EMBL" id="KRL64578.1"/>
    </source>
</evidence>
<dbReference type="PANTHER" id="PTHR10695">
    <property type="entry name" value="DEPHOSPHO-COA KINASE-RELATED"/>
    <property type="match status" value="1"/>
</dbReference>
<dbReference type="GO" id="GO:0015937">
    <property type="term" value="P:coenzyme A biosynthetic process"/>
    <property type="evidence" value="ECO:0007669"/>
    <property type="project" value="UniProtKB-UniRule"/>
</dbReference>
<evidence type="ECO:0000256" key="4">
    <source>
        <dbReference type="ARBA" id="ARBA00022741"/>
    </source>
</evidence>
<evidence type="ECO:0000256" key="5">
    <source>
        <dbReference type="ARBA" id="ARBA00022777"/>
    </source>
</evidence>
<dbReference type="GO" id="GO:0004140">
    <property type="term" value="F:dephospho-CoA kinase activity"/>
    <property type="evidence" value="ECO:0007669"/>
    <property type="project" value="UniProtKB-UniRule"/>
</dbReference>
<keyword evidence="3 8" id="KW-0808">Transferase</keyword>
<dbReference type="Proteomes" id="UP000052013">
    <property type="component" value="Unassembled WGS sequence"/>
</dbReference>
<dbReference type="Gene3D" id="3.40.50.300">
    <property type="entry name" value="P-loop containing nucleotide triphosphate hydrolases"/>
    <property type="match status" value="1"/>
</dbReference>
<proteinExistence type="inferred from homology"/>
<sequence>MTKIIGLTGGIATGKSVISNYLKQKNIPIIDADQITHQVEKRGQSGFDAIVSHFGGQILDETGEIDRQRLARIVFSDSKSLKQLVRIIDPHIRSAIFQQVSMHLQAQLVVIDAPTLFENGYIHLVDEVVVVYCDSVTQLHRLMKRNRLSISEANARIKNQWPLQIKCNLANTIMYNSGTIKETLIQVDQWLANEID</sequence>
<dbReference type="CDD" id="cd02022">
    <property type="entry name" value="DPCK"/>
    <property type="match status" value="1"/>
</dbReference>
<dbReference type="RefSeq" id="WP_057865529.1">
    <property type="nucleotide sequence ID" value="NZ_AZEY01000090.1"/>
</dbReference>
<comment type="function">
    <text evidence="8">Catalyzes the phosphorylation of the 3'-hydroxyl group of dephosphocoenzyme A to form coenzyme A.</text>
</comment>
<dbReference type="GO" id="GO:0005737">
    <property type="term" value="C:cytoplasm"/>
    <property type="evidence" value="ECO:0007669"/>
    <property type="project" value="UniProtKB-SubCell"/>
</dbReference>
<dbReference type="PATRIC" id="fig|1423739.3.peg.1142"/>
<dbReference type="HAMAP" id="MF_00376">
    <property type="entry name" value="Dephospho_CoA_kinase"/>
    <property type="match status" value="1"/>
</dbReference>
<dbReference type="STRING" id="1423739.FC85_GL001091"/>
<protein>
    <recommendedName>
        <fullName evidence="8 9">Dephospho-CoA kinase</fullName>
        <ecNumber evidence="8 9">2.7.1.24</ecNumber>
    </recommendedName>
    <alternativeName>
        <fullName evidence="8">Dephosphocoenzyme A kinase</fullName>
    </alternativeName>
</protein>
<name>A0A0R1SDR9_9LACO</name>
<dbReference type="EC" id="2.7.1.24" evidence="8 9"/>
<keyword evidence="6 8" id="KW-0067">ATP-binding</keyword>
<feature type="binding site" evidence="8">
    <location>
        <begin position="12"/>
        <end position="17"/>
    </location>
    <ligand>
        <name>ATP</name>
        <dbReference type="ChEBI" id="CHEBI:30616"/>
    </ligand>
</feature>
<dbReference type="NCBIfam" id="TIGR00152">
    <property type="entry name" value="dephospho-CoA kinase"/>
    <property type="match status" value="1"/>
</dbReference>
<evidence type="ECO:0000256" key="9">
    <source>
        <dbReference type="NCBIfam" id="TIGR00152"/>
    </source>
</evidence>